<proteinExistence type="predicted"/>
<feature type="non-terminal residue" evidence="3">
    <location>
        <position position="1"/>
    </location>
</feature>
<dbReference type="SUPFAM" id="SSF51069">
    <property type="entry name" value="Carbonic anhydrase"/>
    <property type="match status" value="1"/>
</dbReference>
<dbReference type="PROSITE" id="PS51144">
    <property type="entry name" value="ALPHA_CA_2"/>
    <property type="match status" value="1"/>
</dbReference>
<dbReference type="GO" id="GO:0004089">
    <property type="term" value="F:carbonate dehydratase activity"/>
    <property type="evidence" value="ECO:0007669"/>
    <property type="project" value="InterPro"/>
</dbReference>
<evidence type="ECO:0000313" key="3">
    <source>
        <dbReference type="EMBL" id="EYU35499.1"/>
    </source>
</evidence>
<gene>
    <name evidence="3" type="ORF">MIMGU_mgv1a0200671mg</name>
</gene>
<sequence length="59" mass="6872">TWDLSTLSCTENVIWHVLTKVRSISREQVETLRAPLESKFTNNSRPSQPMNGRHVDLYE</sequence>
<name>A0A022R678_ERYGU</name>
<dbReference type="PANTHER" id="PTHR18952:SF236">
    <property type="entry name" value="ALPHA CARBONIC ANHYDRASE 1, CHLOROPLASTIC"/>
    <property type="match status" value="1"/>
</dbReference>
<feature type="domain" description="Alpha-carbonic anhydrase" evidence="2">
    <location>
        <begin position="1"/>
        <end position="59"/>
    </location>
</feature>
<evidence type="ECO:0000256" key="1">
    <source>
        <dbReference type="SAM" id="MobiDB-lite"/>
    </source>
</evidence>
<dbReference type="Proteomes" id="UP000030748">
    <property type="component" value="Unassembled WGS sequence"/>
</dbReference>
<dbReference type="AlphaFoldDB" id="A0A022R678"/>
<keyword evidence="4" id="KW-1185">Reference proteome</keyword>
<dbReference type="PANTHER" id="PTHR18952">
    <property type="entry name" value="CARBONIC ANHYDRASE"/>
    <property type="match status" value="1"/>
</dbReference>
<evidence type="ECO:0000313" key="4">
    <source>
        <dbReference type="Proteomes" id="UP000030748"/>
    </source>
</evidence>
<dbReference type="InterPro" id="IPR001148">
    <property type="entry name" value="CA_dom"/>
</dbReference>
<dbReference type="Gene3D" id="3.10.200.10">
    <property type="entry name" value="Alpha carbonic anhydrase"/>
    <property type="match status" value="1"/>
</dbReference>
<dbReference type="InterPro" id="IPR036398">
    <property type="entry name" value="CA_dom_sf"/>
</dbReference>
<dbReference type="EMBL" id="KI630617">
    <property type="protein sequence ID" value="EYU35499.1"/>
    <property type="molecule type" value="Genomic_DNA"/>
</dbReference>
<evidence type="ECO:0000259" key="2">
    <source>
        <dbReference type="PROSITE" id="PS51144"/>
    </source>
</evidence>
<organism evidence="3 4">
    <name type="scientific">Erythranthe guttata</name>
    <name type="common">Yellow monkey flower</name>
    <name type="synonym">Mimulus guttatus</name>
    <dbReference type="NCBI Taxonomy" id="4155"/>
    <lineage>
        <taxon>Eukaryota</taxon>
        <taxon>Viridiplantae</taxon>
        <taxon>Streptophyta</taxon>
        <taxon>Embryophyta</taxon>
        <taxon>Tracheophyta</taxon>
        <taxon>Spermatophyta</taxon>
        <taxon>Magnoliopsida</taxon>
        <taxon>eudicotyledons</taxon>
        <taxon>Gunneridae</taxon>
        <taxon>Pentapetalae</taxon>
        <taxon>asterids</taxon>
        <taxon>lamiids</taxon>
        <taxon>Lamiales</taxon>
        <taxon>Phrymaceae</taxon>
        <taxon>Erythranthe</taxon>
    </lineage>
</organism>
<feature type="region of interest" description="Disordered" evidence="1">
    <location>
        <begin position="37"/>
        <end position="59"/>
    </location>
</feature>
<reference evidence="3 4" key="1">
    <citation type="journal article" date="2013" name="Proc. Natl. Acad. Sci. U.S.A.">
        <title>Fine-scale variation in meiotic recombination in Mimulus inferred from population shotgun sequencing.</title>
        <authorList>
            <person name="Hellsten U."/>
            <person name="Wright K.M."/>
            <person name="Jenkins J."/>
            <person name="Shu S."/>
            <person name="Yuan Y."/>
            <person name="Wessler S.R."/>
            <person name="Schmutz J."/>
            <person name="Willis J.H."/>
            <person name="Rokhsar D.S."/>
        </authorList>
    </citation>
    <scope>NUCLEOTIDE SEQUENCE [LARGE SCALE GENOMIC DNA]</scope>
    <source>
        <strain evidence="4">cv. DUN x IM62</strain>
    </source>
</reference>
<protein>
    <recommendedName>
        <fullName evidence="2">Alpha-carbonic anhydrase domain-containing protein</fullName>
    </recommendedName>
</protein>
<accession>A0A022R678</accession>
<dbReference type="InterPro" id="IPR023561">
    <property type="entry name" value="Carbonic_anhydrase_a-class"/>
</dbReference>
<dbReference type="Pfam" id="PF00194">
    <property type="entry name" value="Carb_anhydrase"/>
    <property type="match status" value="1"/>
</dbReference>
<feature type="compositionally biased region" description="Polar residues" evidence="1">
    <location>
        <begin position="39"/>
        <end position="50"/>
    </location>
</feature>
<dbReference type="STRING" id="4155.A0A022R678"/>
<dbReference type="GO" id="GO:0008270">
    <property type="term" value="F:zinc ion binding"/>
    <property type="evidence" value="ECO:0007669"/>
    <property type="project" value="InterPro"/>
</dbReference>